<feature type="compositionally biased region" description="Polar residues" evidence="1">
    <location>
        <begin position="159"/>
        <end position="176"/>
    </location>
</feature>
<reference evidence="2" key="1">
    <citation type="submission" date="2022-08" db="UniProtKB">
        <authorList>
            <consortium name="EnsemblMetazoa"/>
        </authorList>
    </citation>
    <scope>IDENTIFICATION</scope>
    <source>
        <strain evidence="2">05x7-T-G4-1.051#20</strain>
    </source>
</reference>
<protein>
    <submittedName>
        <fullName evidence="2">Uncharacterized protein</fullName>
    </submittedName>
</protein>
<name>A0A8W8NV97_MAGGI</name>
<proteinExistence type="predicted"/>
<organism evidence="2 3">
    <name type="scientific">Magallana gigas</name>
    <name type="common">Pacific oyster</name>
    <name type="synonym">Crassostrea gigas</name>
    <dbReference type="NCBI Taxonomy" id="29159"/>
    <lineage>
        <taxon>Eukaryota</taxon>
        <taxon>Metazoa</taxon>
        <taxon>Spiralia</taxon>
        <taxon>Lophotrochozoa</taxon>
        <taxon>Mollusca</taxon>
        <taxon>Bivalvia</taxon>
        <taxon>Autobranchia</taxon>
        <taxon>Pteriomorphia</taxon>
        <taxon>Ostreida</taxon>
        <taxon>Ostreoidea</taxon>
        <taxon>Ostreidae</taxon>
        <taxon>Magallana</taxon>
    </lineage>
</organism>
<dbReference type="EnsemblMetazoa" id="G9813.1">
    <property type="protein sequence ID" value="G9813.1:cds"/>
    <property type="gene ID" value="G9813"/>
</dbReference>
<keyword evidence="3" id="KW-1185">Reference proteome</keyword>
<dbReference type="Proteomes" id="UP000005408">
    <property type="component" value="Unassembled WGS sequence"/>
</dbReference>
<evidence type="ECO:0000313" key="3">
    <source>
        <dbReference type="Proteomes" id="UP000005408"/>
    </source>
</evidence>
<feature type="region of interest" description="Disordered" evidence="1">
    <location>
        <begin position="159"/>
        <end position="178"/>
    </location>
</feature>
<evidence type="ECO:0000313" key="2">
    <source>
        <dbReference type="EnsemblMetazoa" id="G9813.1:cds"/>
    </source>
</evidence>
<accession>A0A8W8NV97</accession>
<sequence>MDDITEKNKAIHDNLLCDLSTGFFGTNRRVAGNLDRWEVFYARHYRLPAHQGESVLDDLHELEKNFDIGIGKYDFLLEIFEKVDRRAIPVINKALNSIRQNNEMKRNEQREPKFGDTDPYTAKITVNAYNRDIEMHNDIAEILNKLVNHPESVLSSHIRNETNNGLDKNNPNPSSRRNVESLLERFVKKNKQSKEMSTCIWEESLGLFRAMKICHGGGSCHIYAEDGCVVISVEFGTKEDKKRACNDDESKLKNKIKYTFKIFFTVASLKRPDINVRIIDS</sequence>
<evidence type="ECO:0000256" key="1">
    <source>
        <dbReference type="SAM" id="MobiDB-lite"/>
    </source>
</evidence>
<dbReference type="AlphaFoldDB" id="A0A8W8NV97"/>